<dbReference type="SUPFAM" id="SSF52172">
    <property type="entry name" value="CheY-like"/>
    <property type="match status" value="1"/>
</dbReference>
<keyword evidence="5" id="KW-0418">Kinase</keyword>
<dbReference type="PRINTS" id="PR00344">
    <property type="entry name" value="BCTRLSENSOR"/>
</dbReference>
<gene>
    <name evidence="10" type="ORF">GCM10008942_26120</name>
</gene>
<feature type="modified residue" description="4-aspartylphosphate" evidence="6">
    <location>
        <position position="782"/>
    </location>
</feature>
<evidence type="ECO:0000256" key="6">
    <source>
        <dbReference type="PROSITE-ProRule" id="PRU00169"/>
    </source>
</evidence>
<dbReference type="EMBL" id="BAAADD010000007">
    <property type="protein sequence ID" value="GAA0576073.1"/>
    <property type="molecule type" value="Genomic_DNA"/>
</dbReference>
<keyword evidence="7" id="KW-1133">Transmembrane helix</keyword>
<dbReference type="InterPro" id="IPR011006">
    <property type="entry name" value="CheY-like_superfamily"/>
</dbReference>
<dbReference type="Pfam" id="PF17159">
    <property type="entry name" value="MASE3"/>
    <property type="match status" value="1"/>
</dbReference>
<dbReference type="SMART" id="SM00387">
    <property type="entry name" value="HATPase_c"/>
    <property type="match status" value="1"/>
</dbReference>
<feature type="transmembrane region" description="Helical" evidence="7">
    <location>
        <begin position="208"/>
        <end position="225"/>
    </location>
</feature>
<dbReference type="EC" id="2.7.13.3" evidence="2"/>
<dbReference type="InterPro" id="IPR003661">
    <property type="entry name" value="HisK_dim/P_dom"/>
</dbReference>
<dbReference type="SUPFAM" id="SSF55781">
    <property type="entry name" value="GAF domain-like"/>
    <property type="match status" value="1"/>
</dbReference>
<dbReference type="InterPro" id="IPR036097">
    <property type="entry name" value="HisK_dim/P_sf"/>
</dbReference>
<feature type="domain" description="Response regulatory" evidence="9">
    <location>
        <begin position="728"/>
        <end position="847"/>
    </location>
</feature>
<accession>A0ABP3Q0R5</accession>
<dbReference type="Gene3D" id="3.40.50.2300">
    <property type="match status" value="1"/>
</dbReference>
<dbReference type="RefSeq" id="WP_166936596.1">
    <property type="nucleotide sequence ID" value="NZ_BAAADD010000007.1"/>
</dbReference>
<dbReference type="InterPro" id="IPR036890">
    <property type="entry name" value="HATPase_C_sf"/>
</dbReference>
<evidence type="ECO:0000256" key="4">
    <source>
        <dbReference type="ARBA" id="ARBA00022679"/>
    </source>
</evidence>
<keyword evidence="3 6" id="KW-0597">Phosphoprotein</keyword>
<dbReference type="PROSITE" id="PS50109">
    <property type="entry name" value="HIS_KIN"/>
    <property type="match status" value="1"/>
</dbReference>
<evidence type="ECO:0000259" key="8">
    <source>
        <dbReference type="PROSITE" id="PS50109"/>
    </source>
</evidence>
<dbReference type="Proteomes" id="UP001499951">
    <property type="component" value="Unassembled WGS sequence"/>
</dbReference>
<dbReference type="PROSITE" id="PS50110">
    <property type="entry name" value="RESPONSE_REGULATORY"/>
    <property type="match status" value="1"/>
</dbReference>
<dbReference type="InterPro" id="IPR029016">
    <property type="entry name" value="GAF-like_dom_sf"/>
</dbReference>
<keyword evidence="4" id="KW-0808">Transferase</keyword>
<dbReference type="InterPro" id="IPR003018">
    <property type="entry name" value="GAF"/>
</dbReference>
<feature type="transmembrane region" description="Helical" evidence="7">
    <location>
        <begin position="176"/>
        <end position="196"/>
    </location>
</feature>
<organism evidence="10 11">
    <name type="scientific">Rhizomicrobium electricum</name>
    <dbReference type="NCBI Taxonomy" id="480070"/>
    <lineage>
        <taxon>Bacteria</taxon>
        <taxon>Pseudomonadati</taxon>
        <taxon>Pseudomonadota</taxon>
        <taxon>Alphaproteobacteria</taxon>
        <taxon>Micropepsales</taxon>
        <taxon>Micropepsaceae</taxon>
        <taxon>Rhizomicrobium</taxon>
    </lineage>
</organism>
<dbReference type="SMART" id="SM00448">
    <property type="entry name" value="REC"/>
    <property type="match status" value="1"/>
</dbReference>
<feature type="domain" description="Histidine kinase" evidence="8">
    <location>
        <begin position="488"/>
        <end position="710"/>
    </location>
</feature>
<dbReference type="SMART" id="SM00065">
    <property type="entry name" value="GAF"/>
    <property type="match status" value="1"/>
</dbReference>
<dbReference type="Pfam" id="PF00072">
    <property type="entry name" value="Response_reg"/>
    <property type="match status" value="1"/>
</dbReference>
<dbReference type="InterPro" id="IPR033425">
    <property type="entry name" value="MASE3"/>
</dbReference>
<dbReference type="Pfam" id="PF01590">
    <property type="entry name" value="GAF"/>
    <property type="match status" value="1"/>
</dbReference>
<sequence>MVDLAAARLDKPITLRFSSNLIVAIAAFLAGGFAIRHYGGNNPVLHTMLDTSAVVTAALVAMMFWDASRRLNQTWLLLLAISFAWLAFAECAHAMAALIWTQTGSQPTSAEIMWRAGTWGAPAHLLPLGVGAALLLRNRPRSVGWLFAIALGLFALLVAFVFLSLPRYAPPGLLGITRPTLVLVPLLWAGIAVAYWRQVHESEMARTVAVAAVVLAAAHFEMLYSRAPSDSIALVAHLGKFIGDALLLTSLAQIGAADSKRLRLAESKLTGLNRDLDARVRERTARLQEVNGRMYLLQQITHAMGERQDVLSIFHTVASTLEERMPADFVCLCLYDRVARELSVNHVGVRSAWLAKALEMSEHAIVPIDENGLSRCVRGELVYEPDIAAIKFPFPRRLAAQGLRSLVLAPLKAKTQVFGVLVVARLARSSFLSTDCEFLHLLGEHVALAAHEAEIRTRLQLAYDDLRRTQQSVLQHERLRAIGQMASGIAHDINNAISPVAVYTKAMLEKEPNLSPRMREYLDLVGRVVKDISATVGRLRDFYRHDQADVELKPLNLNDLVPQVVDLTRARWNDMPLQQGVVVRVETELEPDLPSVMGDETELREALTNLVFNAVDAMPQGGVLSLRTRSIARQSGNHWVQLEVGDTGVGMDEATRKRCLEPFFTTKGERGTGLGLPMVFGAARRHSAILDIDSSPGNGTRVRIEFAATEGDAPKIVDRASKTNHPLGLLLVDDDPAVLSSTRTVLEMDGHNVAVAEGGQAAADLLSAAQKAGKPFDIVVTDLGMPHLDGQFVARTVKELFPATPVVLLTGWGRRLPGGDEQSKHVDFILSKPLDIDELRDLFTTITSSRGLGT</sequence>
<comment type="caution">
    <text evidence="10">The sequence shown here is derived from an EMBL/GenBank/DDBJ whole genome shotgun (WGS) entry which is preliminary data.</text>
</comment>
<reference evidence="11" key="1">
    <citation type="journal article" date="2019" name="Int. J. Syst. Evol. Microbiol.">
        <title>The Global Catalogue of Microorganisms (GCM) 10K type strain sequencing project: providing services to taxonomists for standard genome sequencing and annotation.</title>
        <authorList>
            <consortium name="The Broad Institute Genomics Platform"/>
            <consortium name="The Broad Institute Genome Sequencing Center for Infectious Disease"/>
            <person name="Wu L."/>
            <person name="Ma J."/>
        </authorList>
    </citation>
    <scope>NUCLEOTIDE SEQUENCE [LARGE SCALE GENOMIC DNA]</scope>
    <source>
        <strain evidence="11">JCM 15089</strain>
    </source>
</reference>
<evidence type="ECO:0000313" key="11">
    <source>
        <dbReference type="Proteomes" id="UP001499951"/>
    </source>
</evidence>
<evidence type="ECO:0000256" key="7">
    <source>
        <dbReference type="SAM" id="Phobius"/>
    </source>
</evidence>
<feature type="transmembrane region" description="Helical" evidence="7">
    <location>
        <begin position="112"/>
        <end position="136"/>
    </location>
</feature>
<feature type="transmembrane region" description="Helical" evidence="7">
    <location>
        <begin position="21"/>
        <end position="38"/>
    </location>
</feature>
<name>A0ABP3Q0R5_9PROT</name>
<evidence type="ECO:0000259" key="9">
    <source>
        <dbReference type="PROSITE" id="PS50110"/>
    </source>
</evidence>
<proteinExistence type="predicted"/>
<dbReference type="InterPro" id="IPR001789">
    <property type="entry name" value="Sig_transdc_resp-reg_receiver"/>
</dbReference>
<evidence type="ECO:0000313" key="10">
    <source>
        <dbReference type="EMBL" id="GAA0576073.1"/>
    </source>
</evidence>
<keyword evidence="7" id="KW-0812">Transmembrane</keyword>
<dbReference type="InterPro" id="IPR004358">
    <property type="entry name" value="Sig_transdc_His_kin-like_C"/>
</dbReference>
<comment type="catalytic activity">
    <reaction evidence="1">
        <text>ATP + protein L-histidine = ADP + protein N-phospho-L-histidine.</text>
        <dbReference type="EC" id="2.7.13.3"/>
    </reaction>
</comment>
<feature type="transmembrane region" description="Helical" evidence="7">
    <location>
        <begin position="44"/>
        <end position="65"/>
    </location>
</feature>
<evidence type="ECO:0000256" key="5">
    <source>
        <dbReference type="ARBA" id="ARBA00022777"/>
    </source>
</evidence>
<feature type="transmembrane region" description="Helical" evidence="7">
    <location>
        <begin position="143"/>
        <end position="164"/>
    </location>
</feature>
<keyword evidence="7" id="KW-0472">Membrane</keyword>
<dbReference type="Gene3D" id="3.30.450.40">
    <property type="match status" value="1"/>
</dbReference>
<feature type="transmembrane region" description="Helical" evidence="7">
    <location>
        <begin position="77"/>
        <end position="100"/>
    </location>
</feature>
<dbReference type="SUPFAM" id="SSF55874">
    <property type="entry name" value="ATPase domain of HSP90 chaperone/DNA topoisomerase II/histidine kinase"/>
    <property type="match status" value="1"/>
</dbReference>
<dbReference type="Gene3D" id="1.10.287.130">
    <property type="match status" value="1"/>
</dbReference>
<dbReference type="SUPFAM" id="SSF47384">
    <property type="entry name" value="Homodimeric domain of signal transducing histidine kinase"/>
    <property type="match status" value="1"/>
</dbReference>
<evidence type="ECO:0000256" key="3">
    <source>
        <dbReference type="ARBA" id="ARBA00022553"/>
    </source>
</evidence>
<dbReference type="PANTHER" id="PTHR43065:SF42">
    <property type="entry name" value="TWO-COMPONENT SENSOR PPRA"/>
    <property type="match status" value="1"/>
</dbReference>
<dbReference type="CDD" id="cd00156">
    <property type="entry name" value="REC"/>
    <property type="match status" value="1"/>
</dbReference>
<dbReference type="InterPro" id="IPR003594">
    <property type="entry name" value="HATPase_dom"/>
</dbReference>
<evidence type="ECO:0000256" key="1">
    <source>
        <dbReference type="ARBA" id="ARBA00000085"/>
    </source>
</evidence>
<evidence type="ECO:0000256" key="2">
    <source>
        <dbReference type="ARBA" id="ARBA00012438"/>
    </source>
</evidence>
<dbReference type="InterPro" id="IPR005467">
    <property type="entry name" value="His_kinase_dom"/>
</dbReference>
<dbReference type="Pfam" id="PF00512">
    <property type="entry name" value="HisKA"/>
    <property type="match status" value="1"/>
</dbReference>
<keyword evidence="11" id="KW-1185">Reference proteome</keyword>
<dbReference type="PANTHER" id="PTHR43065">
    <property type="entry name" value="SENSOR HISTIDINE KINASE"/>
    <property type="match status" value="1"/>
</dbReference>
<dbReference type="SMART" id="SM00388">
    <property type="entry name" value="HisKA"/>
    <property type="match status" value="1"/>
</dbReference>
<protein>
    <recommendedName>
        <fullName evidence="2">histidine kinase</fullName>
        <ecNumber evidence="2">2.7.13.3</ecNumber>
    </recommendedName>
</protein>
<dbReference type="Pfam" id="PF02518">
    <property type="entry name" value="HATPase_c"/>
    <property type="match status" value="1"/>
</dbReference>
<dbReference type="Gene3D" id="3.30.565.10">
    <property type="entry name" value="Histidine kinase-like ATPase, C-terminal domain"/>
    <property type="match status" value="1"/>
</dbReference>